<keyword evidence="1" id="KW-0732">Signal</keyword>
<proteinExistence type="predicted"/>
<accession>A0A9Q2RWH2</accession>
<feature type="chain" id="PRO_5040207880" description="Twin-arginine translocation pathway signal" evidence="1">
    <location>
        <begin position="27"/>
        <end position="117"/>
    </location>
</feature>
<evidence type="ECO:0000256" key="1">
    <source>
        <dbReference type="SAM" id="SignalP"/>
    </source>
</evidence>
<name>A0A9Q2RWH2_9RHOB</name>
<protein>
    <recommendedName>
        <fullName evidence="4">Twin-arginine translocation pathway signal</fullName>
    </recommendedName>
</protein>
<comment type="caution">
    <text evidence="2">The sequence shown here is derived from an EMBL/GenBank/DDBJ whole genome shotgun (WGS) entry which is preliminary data.</text>
</comment>
<dbReference type="RefSeq" id="WP_231034771.1">
    <property type="nucleotide sequence ID" value="NZ_JAJNGX010000011.1"/>
</dbReference>
<sequence length="117" mass="12948">MTNQITRRTILAAAPALACGPSVSMAAPHDPLPAWFEEWKKLQHGVDNEDLEYEDCAATLLDLEEKICTTPPATRLGAIAQLEYAMDDFGDYLFGNIWKDHDRKLFANLLTGLKAGV</sequence>
<dbReference type="EMBL" id="JAFBWN010000011">
    <property type="protein sequence ID" value="MBM2355995.1"/>
    <property type="molecule type" value="Genomic_DNA"/>
</dbReference>
<evidence type="ECO:0008006" key="4">
    <source>
        <dbReference type="Google" id="ProtNLM"/>
    </source>
</evidence>
<dbReference type="Proteomes" id="UP000809337">
    <property type="component" value="Unassembled WGS sequence"/>
</dbReference>
<evidence type="ECO:0000313" key="2">
    <source>
        <dbReference type="EMBL" id="MBM2355995.1"/>
    </source>
</evidence>
<dbReference type="InterPro" id="IPR006311">
    <property type="entry name" value="TAT_signal"/>
</dbReference>
<dbReference type="PROSITE" id="PS51318">
    <property type="entry name" value="TAT"/>
    <property type="match status" value="1"/>
</dbReference>
<dbReference type="AlphaFoldDB" id="A0A9Q2RWH2"/>
<evidence type="ECO:0000313" key="3">
    <source>
        <dbReference type="Proteomes" id="UP000809337"/>
    </source>
</evidence>
<organism evidence="2 3">
    <name type="scientific">Pseudosulfitobacter pseudonitzschiae</name>
    <dbReference type="NCBI Taxonomy" id="1402135"/>
    <lineage>
        <taxon>Bacteria</taxon>
        <taxon>Pseudomonadati</taxon>
        <taxon>Pseudomonadota</taxon>
        <taxon>Alphaproteobacteria</taxon>
        <taxon>Rhodobacterales</taxon>
        <taxon>Roseobacteraceae</taxon>
        <taxon>Pseudosulfitobacter</taxon>
    </lineage>
</organism>
<gene>
    <name evidence="2" type="ORF">JQX14_15690</name>
</gene>
<reference evidence="2" key="1">
    <citation type="submission" date="2021-01" db="EMBL/GenBank/DDBJ databases">
        <title>Diatom-associated Roseobacters Show Island Model of Population Structure.</title>
        <authorList>
            <person name="Qu L."/>
            <person name="Feng X."/>
            <person name="Chen Y."/>
            <person name="Li L."/>
            <person name="Wang X."/>
            <person name="Hu Z."/>
            <person name="Wang H."/>
            <person name="Luo H."/>
        </authorList>
    </citation>
    <scope>NUCLEOTIDE SEQUENCE</scope>
    <source>
        <strain evidence="2">SM26-45</strain>
    </source>
</reference>
<feature type="signal peptide" evidence="1">
    <location>
        <begin position="1"/>
        <end position="26"/>
    </location>
</feature>